<accession>A0A0A9FEL7</accession>
<reference evidence="1" key="2">
    <citation type="journal article" date="2015" name="Data Brief">
        <title>Shoot transcriptome of the giant reed, Arundo donax.</title>
        <authorList>
            <person name="Barrero R.A."/>
            <person name="Guerrero F.D."/>
            <person name="Moolhuijzen P."/>
            <person name="Goolsby J.A."/>
            <person name="Tidwell J."/>
            <person name="Bellgard S.E."/>
            <person name="Bellgard M.I."/>
        </authorList>
    </citation>
    <scope>NUCLEOTIDE SEQUENCE</scope>
    <source>
        <tissue evidence="1">Shoot tissue taken approximately 20 cm above the soil surface</tissue>
    </source>
</reference>
<proteinExistence type="predicted"/>
<dbReference type="AlphaFoldDB" id="A0A0A9FEL7"/>
<protein>
    <submittedName>
        <fullName evidence="1">Uncharacterized protein</fullName>
    </submittedName>
</protein>
<dbReference type="EMBL" id="GBRH01191203">
    <property type="protein sequence ID" value="JAE06693.1"/>
    <property type="molecule type" value="Transcribed_RNA"/>
</dbReference>
<organism evidence="1">
    <name type="scientific">Arundo donax</name>
    <name type="common">Giant reed</name>
    <name type="synonym">Donax arundinaceus</name>
    <dbReference type="NCBI Taxonomy" id="35708"/>
    <lineage>
        <taxon>Eukaryota</taxon>
        <taxon>Viridiplantae</taxon>
        <taxon>Streptophyta</taxon>
        <taxon>Embryophyta</taxon>
        <taxon>Tracheophyta</taxon>
        <taxon>Spermatophyta</taxon>
        <taxon>Magnoliopsida</taxon>
        <taxon>Liliopsida</taxon>
        <taxon>Poales</taxon>
        <taxon>Poaceae</taxon>
        <taxon>PACMAD clade</taxon>
        <taxon>Arundinoideae</taxon>
        <taxon>Arundineae</taxon>
        <taxon>Arundo</taxon>
    </lineage>
</organism>
<name>A0A0A9FEL7_ARUDO</name>
<evidence type="ECO:0000313" key="1">
    <source>
        <dbReference type="EMBL" id="JAE06693.1"/>
    </source>
</evidence>
<reference evidence="1" key="1">
    <citation type="submission" date="2014-09" db="EMBL/GenBank/DDBJ databases">
        <authorList>
            <person name="Magalhaes I.L.F."/>
            <person name="Oliveira U."/>
            <person name="Santos F.R."/>
            <person name="Vidigal T.H.D.A."/>
            <person name="Brescovit A.D."/>
            <person name="Santos A.J."/>
        </authorList>
    </citation>
    <scope>NUCLEOTIDE SEQUENCE</scope>
    <source>
        <tissue evidence="1">Shoot tissue taken approximately 20 cm above the soil surface</tissue>
    </source>
</reference>
<sequence length="37" mass="4262">MQKGINCRGLRLLYLRMRLICGEIISPHNLLTSYSVV</sequence>